<evidence type="ECO:0000313" key="6">
    <source>
        <dbReference type="Proteomes" id="UP000189733"/>
    </source>
</evidence>
<gene>
    <name evidence="5" type="ORF">SAMN02745702_00028</name>
</gene>
<dbReference type="PROSITE" id="PS51203">
    <property type="entry name" value="CS"/>
    <property type="match status" value="1"/>
</dbReference>
<evidence type="ECO:0000256" key="2">
    <source>
        <dbReference type="RuleBase" id="RU003616"/>
    </source>
</evidence>
<comment type="similarity">
    <text evidence="1 2">Belongs to the small heat shock protein (HSP20) family.</text>
</comment>
<name>A0A1T4VCX1_9BACT</name>
<dbReference type="PANTHER" id="PTHR11527">
    <property type="entry name" value="HEAT-SHOCK PROTEIN 20 FAMILY MEMBER"/>
    <property type="match status" value="1"/>
</dbReference>
<reference evidence="5 6" key="1">
    <citation type="submission" date="2017-02" db="EMBL/GenBank/DDBJ databases">
        <authorList>
            <person name="Peterson S.W."/>
        </authorList>
    </citation>
    <scope>NUCLEOTIDE SEQUENCE [LARGE SCALE GENOMIC DNA]</scope>
    <source>
        <strain evidence="5 6">DSM 18034</strain>
    </source>
</reference>
<proteinExistence type="inferred from homology"/>
<dbReference type="OrthoDB" id="189458at2"/>
<dbReference type="PROSITE" id="PS01031">
    <property type="entry name" value="SHSP"/>
    <property type="match status" value="1"/>
</dbReference>
<dbReference type="STRING" id="1121442.SAMN02745702_00028"/>
<feature type="domain" description="CS" evidence="4">
    <location>
        <begin position="33"/>
        <end position="132"/>
    </location>
</feature>
<organism evidence="5 6">
    <name type="scientific">Desulfobaculum bizertense DSM 18034</name>
    <dbReference type="NCBI Taxonomy" id="1121442"/>
    <lineage>
        <taxon>Bacteria</taxon>
        <taxon>Pseudomonadati</taxon>
        <taxon>Thermodesulfobacteriota</taxon>
        <taxon>Desulfovibrionia</taxon>
        <taxon>Desulfovibrionales</taxon>
        <taxon>Desulfovibrionaceae</taxon>
        <taxon>Desulfobaculum</taxon>
    </lineage>
</organism>
<dbReference type="InterPro" id="IPR007052">
    <property type="entry name" value="CS_dom"/>
</dbReference>
<dbReference type="Proteomes" id="UP000189733">
    <property type="component" value="Unassembled WGS sequence"/>
</dbReference>
<keyword evidence="6" id="KW-1185">Reference proteome</keyword>
<dbReference type="Gene3D" id="2.60.40.790">
    <property type="match status" value="1"/>
</dbReference>
<evidence type="ECO:0000259" key="3">
    <source>
        <dbReference type="PROSITE" id="PS01031"/>
    </source>
</evidence>
<sequence length="136" mass="15508">MVIDFGSFYDFPHDIDALFQEMMRPNSFSRSRASYPQVNISEDSDALYIDARMPGVKLEDIDLEVTENDLVLKGERKAEEAKYYRQERGSGQFQRVFHLSSRVDHDGVKATLRNGILEIVLPKAEAVKPRKIAISA</sequence>
<evidence type="ECO:0000256" key="1">
    <source>
        <dbReference type="PROSITE-ProRule" id="PRU00285"/>
    </source>
</evidence>
<dbReference type="InterPro" id="IPR031107">
    <property type="entry name" value="Small_HSP"/>
</dbReference>
<dbReference type="CDD" id="cd06464">
    <property type="entry name" value="ACD_sHsps-like"/>
    <property type="match status" value="1"/>
</dbReference>
<feature type="domain" description="SHSP" evidence="3">
    <location>
        <begin position="29"/>
        <end position="136"/>
    </location>
</feature>
<dbReference type="AlphaFoldDB" id="A0A1T4VCX1"/>
<dbReference type="InterPro" id="IPR002068">
    <property type="entry name" value="A-crystallin/Hsp20_dom"/>
</dbReference>
<evidence type="ECO:0000259" key="4">
    <source>
        <dbReference type="PROSITE" id="PS51203"/>
    </source>
</evidence>
<dbReference type="SUPFAM" id="SSF49764">
    <property type="entry name" value="HSP20-like chaperones"/>
    <property type="match status" value="1"/>
</dbReference>
<dbReference type="RefSeq" id="WP_078683363.1">
    <property type="nucleotide sequence ID" value="NZ_FUYA01000001.1"/>
</dbReference>
<accession>A0A1T4VCX1</accession>
<dbReference type="InterPro" id="IPR008978">
    <property type="entry name" value="HSP20-like_chaperone"/>
</dbReference>
<dbReference type="EMBL" id="FUYA01000001">
    <property type="protein sequence ID" value="SKA62790.1"/>
    <property type="molecule type" value="Genomic_DNA"/>
</dbReference>
<evidence type="ECO:0000313" key="5">
    <source>
        <dbReference type="EMBL" id="SKA62790.1"/>
    </source>
</evidence>
<dbReference type="Pfam" id="PF00011">
    <property type="entry name" value="HSP20"/>
    <property type="match status" value="1"/>
</dbReference>
<protein>
    <submittedName>
        <fullName evidence="5">HSP20 family protein</fullName>
    </submittedName>
</protein>